<proteinExistence type="predicted"/>
<dbReference type="InParanoid" id="A0A078B1E6"/>
<dbReference type="AlphaFoldDB" id="A0A078B1E6"/>
<feature type="coiled-coil region" evidence="1">
    <location>
        <begin position="490"/>
        <end position="517"/>
    </location>
</feature>
<evidence type="ECO:0000256" key="1">
    <source>
        <dbReference type="SAM" id="Coils"/>
    </source>
</evidence>
<keyword evidence="3" id="KW-1185">Reference proteome</keyword>
<accession>A0A078B1E6</accession>
<dbReference type="Proteomes" id="UP000039865">
    <property type="component" value="Unassembled WGS sequence"/>
</dbReference>
<keyword evidence="1" id="KW-0175">Coiled coil</keyword>
<reference evidence="2 3" key="1">
    <citation type="submission" date="2014-06" db="EMBL/GenBank/DDBJ databases">
        <authorList>
            <person name="Swart Estienne"/>
        </authorList>
    </citation>
    <scope>NUCLEOTIDE SEQUENCE [LARGE SCALE GENOMIC DNA]</scope>
    <source>
        <strain evidence="2 3">130c</strain>
    </source>
</reference>
<sequence length="771" mass="91047">MEEHQLRRQRDSVISYTHSTDNGKSLVVSTSKDDVSTLENYQDSFHQNAKLIKIQQQNLLQRIRQFSGLIALCTHTQFQKKLEKYVDSTDKLRKQVLKLNPQAESYNDIVSTIAIRESQVQSLTKDYTNNSSSNSPFKFSNSVIGSSEDQNNGVFEYENKFSKLVEQYEYDVISNEINEDQKYFNGLKTMIIEELKQYEGIKELEKQEELEFELILHYLQFEESTQRYIDIYKASALFNKNRYLYRTKYQKQILQKVKDCCIKLTKLKHVCNFYDDIINSQATDIDDMNKEIQMFTIAQPKHQAKIETLYQQLKQEILQLQQQSFSIYKDLENYNTKIGELVRQNLNIKQAKLQFQKLDNQLNEQESIIKSEIEQKARTLFLLFNQLRDELARSDLYKQIESQLEKNQQITTDAALYGFDTTKGMEIEKDLLMLGEEFEKVEEEKGFLEVEDEDLFIRMFQHYAAQIYDHEDSINQQKNASFLNQRTQDFNNILEQFQSLENQIIQVKNNLLELQTSFTTKLTELRKTYSESNHNYSQRLFALFKRITKLNDNFRKIQDNKVQDCYTYTYEQLIEQKLNLSQDIDGSLIDVGQVKEELKAIAQESDEVKVFIKQLEFMIFSSPSSEIMLQPLVLGDQFTKYDKKLYEILNDEQDNFHQQNQHVQQPILYQMQVMNDMTSPSIKDLKKTKSSQNFGIYSILGYTGCQGIQGLLLGLEDYNQFKLKFLDDEEHLAIKMRSGFYMRIDKLGFYKDELQLPQKYGFSVINLKKQK</sequence>
<name>A0A078B1E6_STYLE</name>
<evidence type="ECO:0000313" key="2">
    <source>
        <dbReference type="EMBL" id="CDW88141.1"/>
    </source>
</evidence>
<protein>
    <submittedName>
        <fullName evidence="2">Uncharacterized protein</fullName>
    </submittedName>
</protein>
<dbReference type="EMBL" id="CCKQ01016268">
    <property type="protein sequence ID" value="CDW88141.1"/>
    <property type="molecule type" value="Genomic_DNA"/>
</dbReference>
<feature type="coiled-coil region" evidence="1">
    <location>
        <begin position="303"/>
        <end position="375"/>
    </location>
</feature>
<organism evidence="2 3">
    <name type="scientific">Stylonychia lemnae</name>
    <name type="common">Ciliate</name>
    <dbReference type="NCBI Taxonomy" id="5949"/>
    <lineage>
        <taxon>Eukaryota</taxon>
        <taxon>Sar</taxon>
        <taxon>Alveolata</taxon>
        <taxon>Ciliophora</taxon>
        <taxon>Intramacronucleata</taxon>
        <taxon>Spirotrichea</taxon>
        <taxon>Stichotrichia</taxon>
        <taxon>Sporadotrichida</taxon>
        <taxon>Oxytrichidae</taxon>
        <taxon>Stylonychinae</taxon>
        <taxon>Stylonychia</taxon>
    </lineage>
</organism>
<evidence type="ECO:0000313" key="3">
    <source>
        <dbReference type="Proteomes" id="UP000039865"/>
    </source>
</evidence>
<gene>
    <name evidence="2" type="primary">Contig16799.g17891</name>
    <name evidence="2" type="ORF">STYLEM_17258</name>
</gene>